<dbReference type="Pfam" id="PF00528">
    <property type="entry name" value="BPD_transp_1"/>
    <property type="match status" value="1"/>
</dbReference>
<evidence type="ECO:0000256" key="1">
    <source>
        <dbReference type="ARBA" id="ARBA00004651"/>
    </source>
</evidence>
<keyword evidence="3" id="KW-1003">Cell membrane</keyword>
<feature type="transmembrane region" description="Helical" evidence="7">
    <location>
        <begin position="225"/>
        <end position="244"/>
    </location>
</feature>
<keyword evidence="4 7" id="KW-0812">Transmembrane</keyword>
<dbReference type="RefSeq" id="WP_148856175.1">
    <property type="nucleotide sequence ID" value="NZ_PHNJ01000001.1"/>
</dbReference>
<dbReference type="OrthoDB" id="312811at2157"/>
<keyword evidence="6 7" id="KW-0472">Membrane</keyword>
<dbReference type="GO" id="GO:0055085">
    <property type="term" value="P:transmembrane transport"/>
    <property type="evidence" value="ECO:0007669"/>
    <property type="project" value="InterPro"/>
</dbReference>
<feature type="transmembrane region" description="Helical" evidence="7">
    <location>
        <begin position="62"/>
        <end position="80"/>
    </location>
</feature>
<proteinExistence type="inferred from homology"/>
<evidence type="ECO:0000313" key="10">
    <source>
        <dbReference type="Proteomes" id="UP000766904"/>
    </source>
</evidence>
<dbReference type="Proteomes" id="UP000766904">
    <property type="component" value="Unassembled WGS sequence"/>
</dbReference>
<keyword evidence="10" id="KW-1185">Reference proteome</keyword>
<dbReference type="SUPFAM" id="SSF161098">
    <property type="entry name" value="MetI-like"/>
    <property type="match status" value="1"/>
</dbReference>
<dbReference type="GO" id="GO:0005886">
    <property type="term" value="C:plasma membrane"/>
    <property type="evidence" value="ECO:0007669"/>
    <property type="project" value="UniProtKB-SubCell"/>
</dbReference>
<evidence type="ECO:0000256" key="7">
    <source>
        <dbReference type="RuleBase" id="RU363032"/>
    </source>
</evidence>
<dbReference type="PANTHER" id="PTHR43386:SF1">
    <property type="entry name" value="D,D-DIPEPTIDE TRANSPORT SYSTEM PERMEASE PROTEIN DDPC-RELATED"/>
    <property type="match status" value="1"/>
</dbReference>
<comment type="caution">
    <text evidence="9">The sequence shown here is derived from an EMBL/GenBank/DDBJ whole genome shotgun (WGS) entry which is preliminary data.</text>
</comment>
<keyword evidence="2 7" id="KW-0813">Transport</keyword>
<feature type="transmembrane region" description="Helical" evidence="7">
    <location>
        <begin position="306"/>
        <end position="330"/>
    </location>
</feature>
<evidence type="ECO:0000256" key="6">
    <source>
        <dbReference type="ARBA" id="ARBA00023136"/>
    </source>
</evidence>
<name>A0A8J8TRU2_9EURY</name>
<feature type="transmembrane region" description="Helical" evidence="7">
    <location>
        <begin position="30"/>
        <end position="50"/>
    </location>
</feature>
<accession>A0A8J8TRU2</accession>
<reference evidence="9" key="1">
    <citation type="submission" date="2017-11" db="EMBL/GenBank/DDBJ databases">
        <authorList>
            <person name="Kajale S.C."/>
            <person name="Sharma A."/>
        </authorList>
    </citation>
    <scope>NUCLEOTIDE SEQUENCE</scope>
    <source>
        <strain evidence="9">LS1_42</strain>
    </source>
</reference>
<feature type="transmembrane region" description="Helical" evidence="7">
    <location>
        <begin position="250"/>
        <end position="268"/>
    </location>
</feature>
<evidence type="ECO:0000256" key="5">
    <source>
        <dbReference type="ARBA" id="ARBA00022989"/>
    </source>
</evidence>
<sequence>MSDAGDPHRFEEVEWDDLDGSRQLLTPTRAAVLVGLVVVGCVYALETVGIDVTGRTFDRLDWVMLLGTVVLGSVGLVPAVRHRPLLIRLLRRLFARPAHAAGAAFLLGLSLVAVLGSVVLGSPDLAFQHRFHAPYGFTSVNGWHAECLGEITEGEGITRYCDGTAAYPLGTNQRGHPMGHLLVEGARVTLTVLVFTAAFVVPVATVVGIIAGFRGGVVDDLLMSYVDVQLCIPAIVVFFIGYMYWNVSLLLLLVTFGLLSWGGIARLVRSETLQRREDGYVLVARSLGASRSYIAKRHIVPNITNTLVPAIFHLLALLVLVEAGVAFLGFHHIELYSWGSTMQEGLDPHFSGIGLEMHPHEIWWVSTFPAIALTLTLASLKLVGDGVRDALDPRDDH</sequence>
<feature type="transmembrane region" description="Helical" evidence="7">
    <location>
        <begin position="188"/>
        <end position="213"/>
    </location>
</feature>
<evidence type="ECO:0000256" key="3">
    <source>
        <dbReference type="ARBA" id="ARBA00022475"/>
    </source>
</evidence>
<dbReference type="PROSITE" id="PS50928">
    <property type="entry name" value="ABC_TM1"/>
    <property type="match status" value="1"/>
</dbReference>
<dbReference type="AlphaFoldDB" id="A0A8J8TRU2"/>
<dbReference type="CDD" id="cd06261">
    <property type="entry name" value="TM_PBP2"/>
    <property type="match status" value="1"/>
</dbReference>
<evidence type="ECO:0000313" key="9">
    <source>
        <dbReference type="EMBL" id="TYL40386.1"/>
    </source>
</evidence>
<evidence type="ECO:0000256" key="4">
    <source>
        <dbReference type="ARBA" id="ARBA00022692"/>
    </source>
</evidence>
<comment type="subcellular location">
    <subcellularLocation>
        <location evidence="1 7">Cell membrane</location>
        <topology evidence="1 7">Multi-pass membrane protein</topology>
    </subcellularLocation>
</comment>
<feature type="transmembrane region" description="Helical" evidence="7">
    <location>
        <begin position="362"/>
        <end position="384"/>
    </location>
</feature>
<feature type="domain" description="ABC transmembrane type-1" evidence="8">
    <location>
        <begin position="186"/>
        <end position="384"/>
    </location>
</feature>
<dbReference type="PANTHER" id="PTHR43386">
    <property type="entry name" value="OLIGOPEPTIDE TRANSPORT SYSTEM PERMEASE PROTEIN APPC"/>
    <property type="match status" value="1"/>
</dbReference>
<feature type="transmembrane region" description="Helical" evidence="7">
    <location>
        <begin position="100"/>
        <end position="120"/>
    </location>
</feature>
<organism evidence="9 10">
    <name type="scientific">Natronococcus pandeyae</name>
    <dbReference type="NCBI Taxonomy" id="2055836"/>
    <lineage>
        <taxon>Archaea</taxon>
        <taxon>Methanobacteriati</taxon>
        <taxon>Methanobacteriota</taxon>
        <taxon>Stenosarchaea group</taxon>
        <taxon>Halobacteria</taxon>
        <taxon>Halobacteriales</taxon>
        <taxon>Natrialbaceae</taxon>
        <taxon>Natronococcus</taxon>
    </lineage>
</organism>
<dbReference type="InterPro" id="IPR035906">
    <property type="entry name" value="MetI-like_sf"/>
</dbReference>
<dbReference type="Gene3D" id="1.10.3720.10">
    <property type="entry name" value="MetI-like"/>
    <property type="match status" value="1"/>
</dbReference>
<gene>
    <name evidence="9" type="ORF">CV102_02080</name>
</gene>
<dbReference type="InterPro" id="IPR000515">
    <property type="entry name" value="MetI-like"/>
</dbReference>
<evidence type="ECO:0000256" key="2">
    <source>
        <dbReference type="ARBA" id="ARBA00022448"/>
    </source>
</evidence>
<keyword evidence="5 7" id="KW-1133">Transmembrane helix</keyword>
<evidence type="ECO:0000259" key="8">
    <source>
        <dbReference type="PROSITE" id="PS50928"/>
    </source>
</evidence>
<comment type="similarity">
    <text evidence="7">Belongs to the binding-protein-dependent transport system permease family.</text>
</comment>
<protein>
    <submittedName>
        <fullName evidence="9">ABC transporter permease</fullName>
    </submittedName>
</protein>
<dbReference type="EMBL" id="PHNJ01000001">
    <property type="protein sequence ID" value="TYL40386.1"/>
    <property type="molecule type" value="Genomic_DNA"/>
</dbReference>
<dbReference type="InterPro" id="IPR050366">
    <property type="entry name" value="BP-dependent_transpt_permease"/>
</dbReference>